<dbReference type="GO" id="GO:0005737">
    <property type="term" value="C:cytoplasm"/>
    <property type="evidence" value="ECO:0007669"/>
    <property type="project" value="TreeGrafter"/>
</dbReference>
<evidence type="ECO:0000256" key="2">
    <source>
        <dbReference type="SAM" id="MobiDB-lite"/>
    </source>
</evidence>
<feature type="non-terminal residue" evidence="4">
    <location>
        <position position="1"/>
    </location>
</feature>
<evidence type="ECO:0000313" key="4">
    <source>
        <dbReference type="EMBL" id="RKP16454.1"/>
    </source>
</evidence>
<dbReference type="Pfam" id="PF24492">
    <property type="entry name" value="HEAT_ECM29"/>
    <property type="match status" value="1"/>
</dbReference>
<protein>
    <recommendedName>
        <fullName evidence="3">Proteasome adapter and scaffold protein ECM29 HEAT-repeat domain-containing protein</fullName>
    </recommendedName>
</protein>
<name>A0A4P9YBV5_ROZAC</name>
<dbReference type="EMBL" id="ML006531">
    <property type="protein sequence ID" value="RKP16454.1"/>
    <property type="molecule type" value="Genomic_DNA"/>
</dbReference>
<dbReference type="GO" id="GO:0036503">
    <property type="term" value="P:ERAD pathway"/>
    <property type="evidence" value="ECO:0007669"/>
    <property type="project" value="TreeGrafter"/>
</dbReference>
<proteinExistence type="predicted"/>
<feature type="compositionally biased region" description="Low complexity" evidence="2">
    <location>
        <begin position="42"/>
        <end position="64"/>
    </location>
</feature>
<evidence type="ECO:0000256" key="1">
    <source>
        <dbReference type="ARBA" id="ARBA00022737"/>
    </source>
</evidence>
<keyword evidence="1" id="KW-0677">Repeat</keyword>
<reference evidence="5" key="1">
    <citation type="journal article" date="2018" name="Nat. Microbiol.">
        <title>Leveraging single-cell genomics to expand the fungal tree of life.</title>
        <authorList>
            <person name="Ahrendt S.R."/>
            <person name="Quandt C.A."/>
            <person name="Ciobanu D."/>
            <person name="Clum A."/>
            <person name="Salamov A."/>
            <person name="Andreopoulos B."/>
            <person name="Cheng J.F."/>
            <person name="Woyke T."/>
            <person name="Pelin A."/>
            <person name="Henrissat B."/>
            <person name="Reynolds N.K."/>
            <person name="Benny G.L."/>
            <person name="Smith M.E."/>
            <person name="James T.Y."/>
            <person name="Grigoriev I.V."/>
        </authorList>
    </citation>
    <scope>NUCLEOTIDE SEQUENCE [LARGE SCALE GENOMIC DNA]</scope>
    <source>
        <strain evidence="5">CSF55</strain>
    </source>
</reference>
<sequence>AISTCTTLGNLTLTDIGYDNGNAAVTSSNTFESHHTVEQVETTSPSTSNSPSTSSPSTSPSNTSNTLECTIPFLLNSGLSSSVDQVRSFSLKIILSICKSSSSTLKPFIIPLISKLLESLSELEPSIFNYASFHLNDLDQLRIQLTKQSPSLSAIESLIDQIDSNNDLLDNLIHLIKKTIGLPSKVGCARFIVLLFSKRQDLFSQSDCDKLLYAISDTLNDKNSLLTSLYAESASFVFINASSKVQSTFINHLKKLYFEQSSFLFPYTLTEIHNRNSDCLKHHYSSILPISFFGSFDDDNDHWKTFNNHIPQSNQIQRLLQGLIITEYVKEFVDFIEIIHSNDWKIKKQAGLTLAAFINKSEWKFIEPFSARLFGLLKEALQGKTWDGKEAILMAFTSLSVQMVLNGFPSDEAFQIHLREAGKKNLKYKNYSLLQLANFVDQIGIDKFEETFELFREVLENVVIRDEQDDKPILVSMMANTVKGIVLILPSNAERQVDVVFGLIENVLKTPHVWLIHSAAIESLKKLFVRFSRFVPPREFLIVILDLINYSKYSSLKQAALELLGLIEQHFDHQNVVRRLVDISSTENDQIVKEMIKSFINK</sequence>
<accession>A0A4P9YBV5</accession>
<evidence type="ECO:0000313" key="5">
    <source>
        <dbReference type="Proteomes" id="UP000281549"/>
    </source>
</evidence>
<organism evidence="4 5">
    <name type="scientific">Rozella allomycis (strain CSF55)</name>
    <dbReference type="NCBI Taxonomy" id="988480"/>
    <lineage>
        <taxon>Eukaryota</taxon>
        <taxon>Fungi</taxon>
        <taxon>Fungi incertae sedis</taxon>
        <taxon>Cryptomycota</taxon>
        <taxon>Cryptomycota incertae sedis</taxon>
        <taxon>Rozella</taxon>
    </lineage>
</organism>
<dbReference type="InterPro" id="IPR011989">
    <property type="entry name" value="ARM-like"/>
</dbReference>
<feature type="domain" description="Proteasome adapter and scaffold protein ECM29 HEAT-repeat" evidence="3">
    <location>
        <begin position="105"/>
        <end position="258"/>
    </location>
</feature>
<dbReference type="AlphaFoldDB" id="A0A4P9YBV5"/>
<gene>
    <name evidence="4" type="ORF">ROZALSC1DRAFT_25260</name>
</gene>
<dbReference type="PANTHER" id="PTHR23346:SF19">
    <property type="entry name" value="PROTEASOME ADAPTER AND SCAFFOLD PROTEIN ECM29"/>
    <property type="match status" value="1"/>
</dbReference>
<dbReference type="SUPFAM" id="SSF48371">
    <property type="entry name" value="ARM repeat"/>
    <property type="match status" value="1"/>
</dbReference>
<feature type="region of interest" description="Disordered" evidence="2">
    <location>
        <begin position="31"/>
        <end position="64"/>
    </location>
</feature>
<dbReference type="InterPro" id="IPR016024">
    <property type="entry name" value="ARM-type_fold"/>
</dbReference>
<dbReference type="InterPro" id="IPR055443">
    <property type="entry name" value="HEAT_ECM29"/>
</dbReference>
<dbReference type="PANTHER" id="PTHR23346">
    <property type="entry name" value="TRANSLATIONAL ACTIVATOR GCN1-RELATED"/>
    <property type="match status" value="1"/>
</dbReference>
<dbReference type="Proteomes" id="UP000281549">
    <property type="component" value="Unassembled WGS sequence"/>
</dbReference>
<dbReference type="Pfam" id="PF23731">
    <property type="entry name" value="ARM_ECM29_C"/>
    <property type="match status" value="1"/>
</dbReference>
<dbReference type="GO" id="GO:0005634">
    <property type="term" value="C:nucleus"/>
    <property type="evidence" value="ECO:0007669"/>
    <property type="project" value="TreeGrafter"/>
</dbReference>
<evidence type="ECO:0000259" key="3">
    <source>
        <dbReference type="Pfam" id="PF24492"/>
    </source>
</evidence>
<dbReference type="Gene3D" id="1.25.10.10">
    <property type="entry name" value="Leucine-rich Repeat Variant"/>
    <property type="match status" value="1"/>
</dbReference>
<dbReference type="GO" id="GO:0060090">
    <property type="term" value="F:molecular adaptor activity"/>
    <property type="evidence" value="ECO:0007669"/>
    <property type="project" value="TreeGrafter"/>
</dbReference>